<evidence type="ECO:0000313" key="2">
    <source>
        <dbReference type="Proteomes" id="UP000563151"/>
    </source>
</evidence>
<comment type="caution">
    <text evidence="1">The sequence shown here is derived from an EMBL/GenBank/DDBJ whole genome shotgun (WGS) entry which is preliminary data.</text>
</comment>
<dbReference type="EMBL" id="JAAZWO010000035">
    <property type="protein sequence ID" value="MBC2399777.1"/>
    <property type="molecule type" value="Genomic_DNA"/>
</dbReference>
<protein>
    <submittedName>
        <fullName evidence="1">Uncharacterized protein</fullName>
    </submittedName>
</protein>
<evidence type="ECO:0000313" key="1">
    <source>
        <dbReference type="EMBL" id="MBC2399777.1"/>
    </source>
</evidence>
<name>A0A923J211_CLOTT</name>
<organism evidence="1 2">
    <name type="scientific">Clostridium tetanomorphum</name>
    <dbReference type="NCBI Taxonomy" id="1553"/>
    <lineage>
        <taxon>Bacteria</taxon>
        <taxon>Bacillati</taxon>
        <taxon>Bacillota</taxon>
        <taxon>Clostridia</taxon>
        <taxon>Eubacteriales</taxon>
        <taxon>Clostridiaceae</taxon>
        <taxon>Clostridium</taxon>
    </lineage>
</organism>
<gene>
    <name evidence="1" type="ORF">HGG79_18700</name>
</gene>
<accession>A0A923J211</accession>
<dbReference type="Proteomes" id="UP000563151">
    <property type="component" value="Unassembled WGS sequence"/>
</dbReference>
<reference evidence="1 2" key="1">
    <citation type="submission" date="2020-04" db="EMBL/GenBank/DDBJ databases">
        <title>Genomic insights into acetone-butanol-ethanol (ABE) fermentation by sequencing solventogenic clostridia strains.</title>
        <authorList>
            <person name="Brown S."/>
        </authorList>
    </citation>
    <scope>NUCLEOTIDE SEQUENCE [LARGE SCALE GENOMIC DNA]</scope>
    <source>
        <strain evidence="1 2">DJ011</strain>
    </source>
</reference>
<sequence>MSRISITAGNVVTCGNGSKEVFDTGSPVANQIADIIGVCGGVLSDDYPL</sequence>
<proteinExistence type="predicted"/>
<dbReference type="AlphaFoldDB" id="A0A923J211"/>
<dbReference type="RefSeq" id="WP_156950256.1">
    <property type="nucleotide sequence ID" value="NZ_JAAZWO010000035.1"/>
</dbReference>
<keyword evidence="2" id="KW-1185">Reference proteome</keyword>